<proteinExistence type="predicted"/>
<keyword evidence="2" id="KW-1185">Reference proteome</keyword>
<dbReference type="EMBL" id="JARKIK010000062">
    <property type="protein sequence ID" value="KAK8730946.1"/>
    <property type="molecule type" value="Genomic_DNA"/>
</dbReference>
<evidence type="ECO:0000313" key="2">
    <source>
        <dbReference type="Proteomes" id="UP001445076"/>
    </source>
</evidence>
<dbReference type="Proteomes" id="UP001445076">
    <property type="component" value="Unassembled WGS sequence"/>
</dbReference>
<gene>
    <name evidence="1" type="ORF">OTU49_007715</name>
</gene>
<protein>
    <submittedName>
        <fullName evidence="1">Uncharacterized protein</fullName>
    </submittedName>
</protein>
<dbReference type="AlphaFoldDB" id="A0AAW0WFX9"/>
<name>A0AAW0WFX9_CHEQU</name>
<sequence>MTTGLLLGNLSGKVLKETPPMFSPTTISTTNTLATVVTTTSTNSSDLQARKIVGSTIVTPMGWNKRGRPSTKARPLLHALTATKLSGVESQGASLASPVISKVATPVTTPILLSTNEATSETHIAALRVGSPLSPRGGTGVRVYSGSPKTSAASFLLTNVNSSSAVRMASPSMVITNTMGMSSGNGTVISESSALSLGVGPVVVSAGGVSGAGSIVSGGRSRVILTSSPRLVRPIVAHTARTIATTRTLNTSRPTVM</sequence>
<comment type="caution">
    <text evidence="1">The sequence shown here is derived from an EMBL/GenBank/DDBJ whole genome shotgun (WGS) entry which is preliminary data.</text>
</comment>
<feature type="non-terminal residue" evidence="1">
    <location>
        <position position="257"/>
    </location>
</feature>
<organism evidence="1 2">
    <name type="scientific">Cherax quadricarinatus</name>
    <name type="common">Australian red claw crayfish</name>
    <dbReference type="NCBI Taxonomy" id="27406"/>
    <lineage>
        <taxon>Eukaryota</taxon>
        <taxon>Metazoa</taxon>
        <taxon>Ecdysozoa</taxon>
        <taxon>Arthropoda</taxon>
        <taxon>Crustacea</taxon>
        <taxon>Multicrustacea</taxon>
        <taxon>Malacostraca</taxon>
        <taxon>Eumalacostraca</taxon>
        <taxon>Eucarida</taxon>
        <taxon>Decapoda</taxon>
        <taxon>Pleocyemata</taxon>
        <taxon>Astacidea</taxon>
        <taxon>Parastacoidea</taxon>
        <taxon>Parastacidae</taxon>
        <taxon>Cherax</taxon>
    </lineage>
</organism>
<reference evidence="1 2" key="1">
    <citation type="journal article" date="2024" name="BMC Genomics">
        <title>Genome assembly of redclaw crayfish (Cherax quadricarinatus) provides insights into its immune adaptation and hypoxia tolerance.</title>
        <authorList>
            <person name="Liu Z."/>
            <person name="Zheng J."/>
            <person name="Li H."/>
            <person name="Fang K."/>
            <person name="Wang S."/>
            <person name="He J."/>
            <person name="Zhou D."/>
            <person name="Weng S."/>
            <person name="Chi M."/>
            <person name="Gu Z."/>
            <person name="He J."/>
            <person name="Li F."/>
            <person name="Wang M."/>
        </authorList>
    </citation>
    <scope>NUCLEOTIDE SEQUENCE [LARGE SCALE GENOMIC DNA]</scope>
    <source>
        <strain evidence="1">ZL_2023a</strain>
    </source>
</reference>
<accession>A0AAW0WFX9</accession>
<evidence type="ECO:0000313" key="1">
    <source>
        <dbReference type="EMBL" id="KAK8730946.1"/>
    </source>
</evidence>